<dbReference type="InterPro" id="IPR000873">
    <property type="entry name" value="AMP-dep_synth/lig_dom"/>
</dbReference>
<reference evidence="2" key="2">
    <citation type="journal article" date="2019" name="IMA Fungus">
        <title>Genome sequencing and comparison of five Tilletia species to identify candidate genes for the detection of regulated species infecting wheat.</title>
        <authorList>
            <person name="Nguyen H.D.T."/>
            <person name="Sultana T."/>
            <person name="Kesanakurti P."/>
            <person name="Hambleton S."/>
        </authorList>
    </citation>
    <scope>NUCLEOTIDE SEQUENCE</scope>
    <source>
        <strain evidence="2">DAOMC 236416</strain>
    </source>
</reference>
<evidence type="ECO:0000313" key="2">
    <source>
        <dbReference type="EMBL" id="KAE8259249.1"/>
    </source>
</evidence>
<feature type="non-terminal residue" evidence="2">
    <location>
        <position position="1"/>
    </location>
</feature>
<protein>
    <recommendedName>
        <fullName evidence="1">AMP-dependent synthetase/ligase domain-containing protein</fullName>
    </recommendedName>
</protein>
<evidence type="ECO:0000259" key="1">
    <source>
        <dbReference type="Pfam" id="PF00501"/>
    </source>
</evidence>
<proteinExistence type="predicted"/>
<accession>A0A8T8TE71</accession>
<name>A0A8T8TE71_9BASI</name>
<dbReference type="Gene3D" id="3.40.50.12780">
    <property type="entry name" value="N-terminal domain of ligase-like"/>
    <property type="match status" value="1"/>
</dbReference>
<dbReference type="GO" id="GO:0006631">
    <property type="term" value="P:fatty acid metabolic process"/>
    <property type="evidence" value="ECO:0007669"/>
    <property type="project" value="TreeGrafter"/>
</dbReference>
<dbReference type="Proteomes" id="UP000077521">
    <property type="component" value="Unassembled WGS sequence"/>
</dbReference>
<feature type="domain" description="AMP-dependent synthetase/ligase" evidence="1">
    <location>
        <begin position="98"/>
        <end position="362"/>
    </location>
</feature>
<dbReference type="PANTHER" id="PTHR43201">
    <property type="entry name" value="ACYL-COA SYNTHETASE"/>
    <property type="match status" value="1"/>
</dbReference>
<sequence>MASQYPKLFTKKDLPILIPDFHRWMAREHPEFVVRKEALFSQDQVQTFDENDDSQWRMVTYSEFAKLIDAAAFLLGEDHFAGWPLRTAKDPADLQPPKVAAFFATEMASVVWLEGFIKRGIATLAVSPRNTPDVLITMLVDQDIEYLTYAPQYAQLAAAIAAKLAQRHPSRKLALAELPTFESLNSYDVQAPFPYDMDTRAEFVKPILYVHTSGSSGAMPTICPYSHEILLKMVLSIQYEGWVGKSMYCGAPMFHVMAHFFGVTFAGTSLRTIISPPLGPPMVGSQLATFIAKSKADGAVIVPQQIDSLFDVPEGLEVLQSVDHIIFGGAALRRSTKEKLDEAKVNYVSGYGLSEVTAVGMSNVFIRPAALDGEWLYPSDTVKLEFEPYSEASDDMPALYTLIARHGYLPCAVTNIEGGYDTGDLVERHPDYPEWFKIYGRKSSF</sequence>
<gene>
    <name evidence="2" type="ORF">A4X13_0g1135</name>
</gene>
<dbReference type="InterPro" id="IPR042099">
    <property type="entry name" value="ANL_N_sf"/>
</dbReference>
<dbReference type="SUPFAM" id="SSF56801">
    <property type="entry name" value="Acetyl-CoA synthetase-like"/>
    <property type="match status" value="1"/>
</dbReference>
<dbReference type="AlphaFoldDB" id="A0A8T8TE71"/>
<organism evidence="2 3">
    <name type="scientific">Tilletia indica</name>
    <dbReference type="NCBI Taxonomy" id="43049"/>
    <lineage>
        <taxon>Eukaryota</taxon>
        <taxon>Fungi</taxon>
        <taxon>Dikarya</taxon>
        <taxon>Basidiomycota</taxon>
        <taxon>Ustilaginomycotina</taxon>
        <taxon>Exobasidiomycetes</taxon>
        <taxon>Tilletiales</taxon>
        <taxon>Tilletiaceae</taxon>
        <taxon>Tilletia</taxon>
    </lineage>
</organism>
<dbReference type="Pfam" id="PF00501">
    <property type="entry name" value="AMP-binding"/>
    <property type="match status" value="1"/>
</dbReference>
<dbReference type="PANTHER" id="PTHR43201:SF3">
    <property type="entry name" value="ENZYME, PUTATIVE (JCVI)-RELATED"/>
    <property type="match status" value="1"/>
</dbReference>
<reference evidence="2" key="1">
    <citation type="submission" date="2016-04" db="EMBL/GenBank/DDBJ databases">
        <authorList>
            <person name="Nguyen H.D."/>
            <person name="Samba Siva P."/>
            <person name="Cullis J."/>
            <person name="Levesque C.A."/>
            <person name="Hambleton S."/>
        </authorList>
    </citation>
    <scope>NUCLEOTIDE SEQUENCE</scope>
    <source>
        <strain evidence="2">DAOMC 236416</strain>
    </source>
</reference>
<dbReference type="EMBL" id="LWDF02000042">
    <property type="protein sequence ID" value="KAE8259249.1"/>
    <property type="molecule type" value="Genomic_DNA"/>
</dbReference>
<evidence type="ECO:0000313" key="3">
    <source>
        <dbReference type="Proteomes" id="UP000077521"/>
    </source>
</evidence>
<keyword evidence="3" id="KW-1185">Reference proteome</keyword>
<comment type="caution">
    <text evidence="2">The sequence shown here is derived from an EMBL/GenBank/DDBJ whole genome shotgun (WGS) entry which is preliminary data.</text>
</comment>
<dbReference type="GO" id="GO:0031956">
    <property type="term" value="F:medium-chain fatty acid-CoA ligase activity"/>
    <property type="evidence" value="ECO:0007669"/>
    <property type="project" value="TreeGrafter"/>
</dbReference>